<comment type="similarity">
    <text evidence="1">Belongs to the RMD1/sif2 family.</text>
</comment>
<evidence type="ECO:0000313" key="4">
    <source>
        <dbReference type="Proteomes" id="UP000605846"/>
    </source>
</evidence>
<feature type="domain" description="DUF155" evidence="2">
    <location>
        <begin position="139"/>
        <end position="310"/>
    </location>
</feature>
<gene>
    <name evidence="3" type="ORF">EC973_005966</name>
</gene>
<comment type="caution">
    <text evidence="3">The sequence shown here is derived from an EMBL/GenBank/DDBJ whole genome shotgun (WGS) entry which is preliminary data.</text>
</comment>
<evidence type="ECO:0000256" key="1">
    <source>
        <dbReference type="ARBA" id="ARBA00008306"/>
    </source>
</evidence>
<dbReference type="PANTHER" id="PTHR16255">
    <property type="entry name" value="REQUIRED FOR MEIOTIC NUCLEAR DIVISION PROTEIN 1 HOMOLOG"/>
    <property type="match status" value="1"/>
</dbReference>
<protein>
    <recommendedName>
        <fullName evidence="2">DUF155 domain-containing protein</fullName>
    </recommendedName>
</protein>
<keyword evidence="4" id="KW-1185">Reference proteome</keyword>
<sequence>MLRFGSITTAARVSFLPLRALQRHSACTIPRSTVRSLTTRSRSTIPRMGQEDHASALQNLLQRVSEIDAEITNTIPTTTGHKQNIQICRGYVDTQGYGLQNLQHLRNSLQESTAYQVMPEIASDVIHLAVVPQHGGGEIYVFNDNAFITWGVEELQADEFLRFIRGSEKRFAHVETVRMEYTVDEDELTDVKGDTILLNPYTTSPALAKAAFSYGLAHSLKLSGFETLLTQCLSDVEHLPLRIMADIAEPLNTHEAKLNIGRILQVQQRWAFYSGFADTANVYWARPELKECYDKILLNQDMKSRIAAVNTKLAYLSQLATALGSMTK</sequence>
<reference evidence="3" key="1">
    <citation type="submission" date="2020-01" db="EMBL/GenBank/DDBJ databases">
        <title>Genome Sequencing of Three Apophysomyces-Like Fungal Strains Confirms a Novel Fungal Genus in the Mucoromycota with divergent Burkholderia-like Endosymbiotic Bacteria.</title>
        <authorList>
            <person name="Stajich J.E."/>
            <person name="Macias A.M."/>
            <person name="Carter-House D."/>
            <person name="Lovett B."/>
            <person name="Kasson L.R."/>
            <person name="Berry K."/>
            <person name="Grigoriev I."/>
            <person name="Chang Y."/>
            <person name="Spatafora J."/>
            <person name="Kasson M.T."/>
        </authorList>
    </citation>
    <scope>NUCLEOTIDE SEQUENCE</scope>
    <source>
        <strain evidence="3">NRRL A-21654</strain>
    </source>
</reference>
<name>A0A8H7ERC2_9FUNG</name>
<dbReference type="InterPro" id="IPR003734">
    <property type="entry name" value="DUF155"/>
</dbReference>
<dbReference type="PANTHER" id="PTHR16255:SF1">
    <property type="entry name" value="REQUIRED FOR MEIOTIC NUCLEAR DIVISION PROTEIN 1 HOMOLOG"/>
    <property type="match status" value="1"/>
</dbReference>
<dbReference type="GO" id="GO:0005739">
    <property type="term" value="C:mitochondrion"/>
    <property type="evidence" value="ECO:0007669"/>
    <property type="project" value="UniProtKB-ARBA"/>
</dbReference>
<dbReference type="OrthoDB" id="242766at2759"/>
<dbReference type="Pfam" id="PF02582">
    <property type="entry name" value="DUF155"/>
    <property type="match status" value="1"/>
</dbReference>
<dbReference type="AlphaFoldDB" id="A0A8H7ERC2"/>
<evidence type="ECO:0000313" key="3">
    <source>
        <dbReference type="EMBL" id="KAF7728562.1"/>
    </source>
</evidence>
<accession>A0A8H7ERC2</accession>
<evidence type="ECO:0000259" key="2">
    <source>
        <dbReference type="Pfam" id="PF02582"/>
    </source>
</evidence>
<organism evidence="3 4">
    <name type="scientific">Apophysomyces ossiformis</name>
    <dbReference type="NCBI Taxonomy" id="679940"/>
    <lineage>
        <taxon>Eukaryota</taxon>
        <taxon>Fungi</taxon>
        <taxon>Fungi incertae sedis</taxon>
        <taxon>Mucoromycota</taxon>
        <taxon>Mucoromycotina</taxon>
        <taxon>Mucoromycetes</taxon>
        <taxon>Mucorales</taxon>
        <taxon>Mucorineae</taxon>
        <taxon>Mucoraceae</taxon>
        <taxon>Apophysomyces</taxon>
    </lineage>
</organism>
<dbReference type="InterPro" id="IPR051624">
    <property type="entry name" value="RMD1/Sad1-interacting"/>
</dbReference>
<dbReference type="EMBL" id="JABAYA010000035">
    <property type="protein sequence ID" value="KAF7728562.1"/>
    <property type="molecule type" value="Genomic_DNA"/>
</dbReference>
<dbReference type="Proteomes" id="UP000605846">
    <property type="component" value="Unassembled WGS sequence"/>
</dbReference>
<dbReference type="GO" id="GO:0070131">
    <property type="term" value="P:positive regulation of mitochondrial translation"/>
    <property type="evidence" value="ECO:0007669"/>
    <property type="project" value="TreeGrafter"/>
</dbReference>
<proteinExistence type="inferred from homology"/>